<dbReference type="Proteomes" id="UP001162992">
    <property type="component" value="Chromosome 20"/>
</dbReference>
<comment type="caution">
    <text evidence="1">The sequence shown here is derived from an EMBL/GenBank/DDBJ whole genome shotgun (WGS) entry which is preliminary data.</text>
</comment>
<dbReference type="EMBL" id="CM055111">
    <property type="protein sequence ID" value="KAJ7518953.1"/>
    <property type="molecule type" value="Genomic_DNA"/>
</dbReference>
<proteinExistence type="predicted"/>
<evidence type="ECO:0000313" key="1">
    <source>
        <dbReference type="EMBL" id="KAJ7518953.1"/>
    </source>
</evidence>
<name>A0ACC2AMZ6_DIPCM</name>
<protein>
    <submittedName>
        <fullName evidence="1">Uncharacterized protein</fullName>
    </submittedName>
</protein>
<evidence type="ECO:0000313" key="2">
    <source>
        <dbReference type="Proteomes" id="UP001162992"/>
    </source>
</evidence>
<sequence length="634" mass="69262">MSMSFMGLGSLKPFQALLGTKRWSLPPPGDGLRADILLVADASGCSNGSSLPFFFYGSARAEISLRRNIQTQQNSNLTSKAFSSDFSWKRTRTAALAAPPTEALHGSGAPELSAEEAPAKDSQFSRIENESLLHKDFTSEGISRRLPLLQVLQRKVLRQLSSFSLAIGELFAIAALSALGTIIEQGESTEFYMQSYSEENPVLGFLTWRWILGLSLDHIYTAPYFLGLLILLAASLMACTSTRQLPMVKVARRWSFIKSSSQLRRMDVSDTLHRARLTDFGTLLVASGYEVFARGPTLYAFKGIAGKLAPIAVHAALLLIMGGATISAIGGFRGSVMIPQGLQFNIGDALVANGFLSVPSPTMNLNVNVNNFFIDYLPSGEVAQFYSDLSIVDYREKEILRKTINVNSPLRFEGVTIYQTDWRVSAVQVYVDGSEPFNLVMAPLQKGDAKLFGTFLPLGDEGLLDAKGISILARDLQSVAIYDKEGKFVGIRRPGSNRSIVVNGVNIIVEDIIGSTGLELKIDPGVPVVYAGFGALMLTTCISFLSHSQVWALQEGSTIVVGGKSNRAKLMFERELNELLDSVPEIISKTPSYLSDQKDSLIRSERLDNINDVTTEKPLFSFKKTNIKHTGTSH</sequence>
<organism evidence="1 2">
    <name type="scientific">Diphasiastrum complanatum</name>
    <name type="common">Issler's clubmoss</name>
    <name type="synonym">Lycopodium complanatum</name>
    <dbReference type="NCBI Taxonomy" id="34168"/>
    <lineage>
        <taxon>Eukaryota</taxon>
        <taxon>Viridiplantae</taxon>
        <taxon>Streptophyta</taxon>
        <taxon>Embryophyta</taxon>
        <taxon>Tracheophyta</taxon>
        <taxon>Lycopodiopsida</taxon>
        <taxon>Lycopodiales</taxon>
        <taxon>Lycopodiaceae</taxon>
        <taxon>Lycopodioideae</taxon>
        <taxon>Diphasiastrum</taxon>
    </lineage>
</organism>
<accession>A0ACC2AMZ6</accession>
<reference evidence="2" key="1">
    <citation type="journal article" date="2024" name="Proc. Natl. Acad. Sci. U.S.A.">
        <title>Extraordinary preservation of gene collinearity over three hundred million years revealed in homosporous lycophytes.</title>
        <authorList>
            <person name="Li C."/>
            <person name="Wickell D."/>
            <person name="Kuo L.Y."/>
            <person name="Chen X."/>
            <person name="Nie B."/>
            <person name="Liao X."/>
            <person name="Peng D."/>
            <person name="Ji J."/>
            <person name="Jenkins J."/>
            <person name="Williams M."/>
            <person name="Shu S."/>
            <person name="Plott C."/>
            <person name="Barry K."/>
            <person name="Rajasekar S."/>
            <person name="Grimwood J."/>
            <person name="Han X."/>
            <person name="Sun S."/>
            <person name="Hou Z."/>
            <person name="He W."/>
            <person name="Dai G."/>
            <person name="Sun C."/>
            <person name="Schmutz J."/>
            <person name="Leebens-Mack J.H."/>
            <person name="Li F.W."/>
            <person name="Wang L."/>
        </authorList>
    </citation>
    <scope>NUCLEOTIDE SEQUENCE [LARGE SCALE GENOMIC DNA]</scope>
    <source>
        <strain evidence="2">cv. PW_Plant_1</strain>
    </source>
</reference>
<gene>
    <name evidence="1" type="ORF">O6H91_20G016700</name>
</gene>
<keyword evidence="2" id="KW-1185">Reference proteome</keyword>